<reference evidence="4" key="1">
    <citation type="journal article" date="2021" name="Nat. Commun.">
        <title>Genetic determinants of endophytism in the Arabidopsis root mycobiome.</title>
        <authorList>
            <person name="Mesny F."/>
            <person name="Miyauchi S."/>
            <person name="Thiergart T."/>
            <person name="Pickel B."/>
            <person name="Atanasova L."/>
            <person name="Karlsson M."/>
            <person name="Huettel B."/>
            <person name="Barry K.W."/>
            <person name="Haridas S."/>
            <person name="Chen C."/>
            <person name="Bauer D."/>
            <person name="Andreopoulos W."/>
            <person name="Pangilinan J."/>
            <person name="LaButti K."/>
            <person name="Riley R."/>
            <person name="Lipzen A."/>
            <person name="Clum A."/>
            <person name="Drula E."/>
            <person name="Henrissat B."/>
            <person name="Kohler A."/>
            <person name="Grigoriev I.V."/>
            <person name="Martin F.M."/>
            <person name="Hacquard S."/>
        </authorList>
    </citation>
    <scope>NUCLEOTIDE SEQUENCE</scope>
    <source>
        <strain evidence="4">MPI-CAGE-CH-0230</strain>
    </source>
</reference>
<keyword evidence="2" id="KW-0472">Membrane</keyword>
<evidence type="ECO:0000256" key="2">
    <source>
        <dbReference type="SAM" id="Phobius"/>
    </source>
</evidence>
<feature type="region of interest" description="Disordered" evidence="1">
    <location>
        <begin position="157"/>
        <end position="180"/>
    </location>
</feature>
<evidence type="ECO:0000313" key="5">
    <source>
        <dbReference type="Proteomes" id="UP000756346"/>
    </source>
</evidence>
<evidence type="ECO:0000313" key="4">
    <source>
        <dbReference type="EMBL" id="KAH7040157.1"/>
    </source>
</evidence>
<feature type="transmembrane region" description="Helical" evidence="2">
    <location>
        <begin position="185"/>
        <end position="203"/>
    </location>
</feature>
<keyword evidence="2" id="KW-1133">Transmembrane helix</keyword>
<organism evidence="4 5">
    <name type="scientific">Microdochium trichocladiopsis</name>
    <dbReference type="NCBI Taxonomy" id="1682393"/>
    <lineage>
        <taxon>Eukaryota</taxon>
        <taxon>Fungi</taxon>
        <taxon>Dikarya</taxon>
        <taxon>Ascomycota</taxon>
        <taxon>Pezizomycotina</taxon>
        <taxon>Sordariomycetes</taxon>
        <taxon>Xylariomycetidae</taxon>
        <taxon>Xylariales</taxon>
        <taxon>Microdochiaceae</taxon>
        <taxon>Microdochium</taxon>
    </lineage>
</organism>
<keyword evidence="2" id="KW-0812">Transmembrane</keyword>
<dbReference type="GeneID" id="70192715"/>
<feature type="signal peptide" evidence="3">
    <location>
        <begin position="1"/>
        <end position="16"/>
    </location>
</feature>
<comment type="caution">
    <text evidence="4">The sequence shown here is derived from an EMBL/GenBank/DDBJ whole genome shotgun (WGS) entry which is preliminary data.</text>
</comment>
<dbReference type="EMBL" id="JAGTJQ010000001">
    <property type="protein sequence ID" value="KAH7040157.1"/>
    <property type="molecule type" value="Genomic_DNA"/>
</dbReference>
<name>A0A9P8YE71_9PEZI</name>
<dbReference type="Proteomes" id="UP000756346">
    <property type="component" value="Unassembled WGS sequence"/>
</dbReference>
<evidence type="ECO:0000256" key="1">
    <source>
        <dbReference type="SAM" id="MobiDB-lite"/>
    </source>
</evidence>
<gene>
    <name evidence="4" type="ORF">B0I36DRAFT_6566</name>
</gene>
<feature type="chain" id="PRO_5040453260" evidence="3">
    <location>
        <begin position="17"/>
        <end position="204"/>
    </location>
</feature>
<keyword evidence="3" id="KW-0732">Signal</keyword>
<accession>A0A9P8YE71</accession>
<proteinExistence type="predicted"/>
<keyword evidence="5" id="KW-1185">Reference proteome</keyword>
<dbReference type="RefSeq" id="XP_046018212.1">
    <property type="nucleotide sequence ID" value="XM_046163169.1"/>
</dbReference>
<evidence type="ECO:0000256" key="3">
    <source>
        <dbReference type="SAM" id="SignalP"/>
    </source>
</evidence>
<dbReference type="AlphaFoldDB" id="A0A9P8YE71"/>
<protein>
    <submittedName>
        <fullName evidence="4">Uncharacterized protein</fullName>
    </submittedName>
</protein>
<sequence length="204" mass="22124">MRQWLVAALTLVITSGELPFEPSAQDISLHKPVINVPGSNQMLTGHVRLYPVIDSVLCPNSSNEKATAAVKIQRRKGLGHCTDGISQPETDQLLFYECSKDMGPTAVNERNVIQAEALIRAPRLSRIASNQRSAEARVSKTLHMESMAIPAATAPNHDALLDHGPDLETSSAPPPGKGTIDGRRTLAEMSVGLSVVCFIFIFWM</sequence>